<keyword evidence="2 4" id="KW-0413">Isomerase</keyword>
<dbReference type="NCBIfam" id="TIGR00013">
    <property type="entry name" value="taut"/>
    <property type="match status" value="1"/>
</dbReference>
<reference evidence="6 7" key="1">
    <citation type="submission" date="2019-08" db="EMBL/GenBank/DDBJ databases">
        <authorList>
            <person name="Peeters C."/>
        </authorList>
    </citation>
    <scope>NUCLEOTIDE SEQUENCE [LARGE SCALE GENOMIC DNA]</scope>
    <source>
        <strain evidence="6 7">LMG 30175</strain>
    </source>
</reference>
<evidence type="ECO:0000259" key="5">
    <source>
        <dbReference type="Pfam" id="PF01361"/>
    </source>
</evidence>
<evidence type="ECO:0000313" key="6">
    <source>
        <dbReference type="EMBL" id="VVD96246.1"/>
    </source>
</evidence>
<dbReference type="SUPFAM" id="SSF55331">
    <property type="entry name" value="Tautomerase/MIF"/>
    <property type="match status" value="1"/>
</dbReference>
<evidence type="ECO:0000256" key="4">
    <source>
        <dbReference type="RuleBase" id="RU362032"/>
    </source>
</evidence>
<protein>
    <recommendedName>
        <fullName evidence="4">Tautomerase</fullName>
        <ecNumber evidence="4">5.3.2.-</ecNumber>
    </recommendedName>
</protein>
<dbReference type="OrthoDB" id="8527422at2"/>
<keyword evidence="7" id="KW-1185">Reference proteome</keyword>
<dbReference type="EMBL" id="CABPRZ010000006">
    <property type="protein sequence ID" value="VVD96246.1"/>
    <property type="molecule type" value="Genomic_DNA"/>
</dbReference>
<evidence type="ECO:0000256" key="1">
    <source>
        <dbReference type="ARBA" id="ARBA00006723"/>
    </source>
</evidence>
<proteinExistence type="inferred from homology"/>
<dbReference type="InterPro" id="IPR014347">
    <property type="entry name" value="Tautomerase/MIF_sf"/>
</dbReference>
<feature type="domain" description="4-oxalocrotonate tautomerase-like" evidence="5">
    <location>
        <begin position="2"/>
        <end position="57"/>
    </location>
</feature>
<dbReference type="RefSeq" id="WP_150696739.1">
    <property type="nucleotide sequence ID" value="NZ_CABPRZ010000006.1"/>
</dbReference>
<dbReference type="PANTHER" id="PTHR35530:SF1">
    <property type="entry name" value="2-HYDROXYMUCONATE TAUTOMERASE"/>
    <property type="match status" value="1"/>
</dbReference>
<dbReference type="EC" id="5.3.2.-" evidence="4"/>
<dbReference type="Pfam" id="PF01361">
    <property type="entry name" value="Tautomerase"/>
    <property type="match status" value="1"/>
</dbReference>
<comment type="similarity">
    <text evidence="1 4">Belongs to the 4-oxalocrotonate tautomerase family.</text>
</comment>
<dbReference type="PANTHER" id="PTHR35530">
    <property type="entry name" value="TAUTOMERASE-RELATED"/>
    <property type="match status" value="1"/>
</dbReference>
<evidence type="ECO:0000256" key="2">
    <source>
        <dbReference type="ARBA" id="ARBA00023235"/>
    </source>
</evidence>
<accession>A0A5E4U860</accession>
<gene>
    <name evidence="6" type="ORF">PTE30175_01819</name>
</gene>
<feature type="active site" description="Proton acceptor; via imino nitrogen" evidence="3">
    <location>
        <position position="2"/>
    </location>
</feature>
<dbReference type="GO" id="GO:0016853">
    <property type="term" value="F:isomerase activity"/>
    <property type="evidence" value="ECO:0007669"/>
    <property type="project" value="UniProtKB-UniRule"/>
</dbReference>
<dbReference type="Gene3D" id="3.30.429.10">
    <property type="entry name" value="Macrophage Migration Inhibitory Factor"/>
    <property type="match status" value="1"/>
</dbReference>
<organism evidence="6 7">
    <name type="scientific">Pandoraea terrae</name>
    <dbReference type="NCBI Taxonomy" id="1537710"/>
    <lineage>
        <taxon>Bacteria</taxon>
        <taxon>Pseudomonadati</taxon>
        <taxon>Pseudomonadota</taxon>
        <taxon>Betaproteobacteria</taxon>
        <taxon>Burkholderiales</taxon>
        <taxon>Burkholderiaceae</taxon>
        <taxon>Pandoraea</taxon>
    </lineage>
</organism>
<name>A0A5E4U860_9BURK</name>
<sequence>MPIIQIHLLEGRSVQQKRDLVADITAAVTGALSVRPEQVRILIDEVSAEHFAVAGQTAQERMSAEASMQPVQV</sequence>
<evidence type="ECO:0000256" key="3">
    <source>
        <dbReference type="PIRSR" id="PIRSR618191-1"/>
    </source>
</evidence>
<dbReference type="InterPro" id="IPR018191">
    <property type="entry name" value="4-OT"/>
</dbReference>
<dbReference type="NCBIfam" id="NF002571">
    <property type="entry name" value="PRK02220.1"/>
    <property type="match status" value="1"/>
</dbReference>
<evidence type="ECO:0000313" key="7">
    <source>
        <dbReference type="Proteomes" id="UP000414233"/>
    </source>
</evidence>
<dbReference type="InterPro" id="IPR004370">
    <property type="entry name" value="4-OT-like_dom"/>
</dbReference>
<dbReference type="Proteomes" id="UP000414233">
    <property type="component" value="Unassembled WGS sequence"/>
</dbReference>
<dbReference type="AlphaFoldDB" id="A0A5E4U860"/>